<organism evidence="4 5">
    <name type="scientific">Desulforamulus aquiferis</name>
    <dbReference type="NCBI Taxonomy" id="1397668"/>
    <lineage>
        <taxon>Bacteria</taxon>
        <taxon>Bacillati</taxon>
        <taxon>Bacillota</taxon>
        <taxon>Clostridia</taxon>
        <taxon>Eubacteriales</taxon>
        <taxon>Peptococcaceae</taxon>
        <taxon>Desulforamulus</taxon>
    </lineage>
</organism>
<comment type="cofactor">
    <cofactor evidence="2">
        <name>a divalent metal cation</name>
        <dbReference type="ChEBI" id="CHEBI:60240"/>
    </cofactor>
</comment>
<proteinExistence type="inferred from homology"/>
<dbReference type="InterPro" id="IPR029052">
    <property type="entry name" value="Metallo-depent_PP-like"/>
</dbReference>
<dbReference type="Gene3D" id="3.60.21.10">
    <property type="match status" value="1"/>
</dbReference>
<evidence type="ECO:0000256" key="1">
    <source>
        <dbReference type="ARBA" id="ARBA00008950"/>
    </source>
</evidence>
<reference evidence="4" key="2">
    <citation type="submission" date="2023-03" db="EMBL/GenBank/DDBJ databases">
        <authorList>
            <person name="Zhang Z."/>
        </authorList>
    </citation>
    <scope>NUCLEOTIDE SEQUENCE</scope>
    <source>
        <strain evidence="4">DSA</strain>
    </source>
</reference>
<evidence type="ECO:0000313" key="4">
    <source>
        <dbReference type="EMBL" id="MDO7786324.1"/>
    </source>
</evidence>
<comment type="similarity">
    <text evidence="1 2">Belongs to the metallophosphoesterase superfamily. YfcE family.</text>
</comment>
<evidence type="ECO:0000313" key="5">
    <source>
        <dbReference type="Proteomes" id="UP001172911"/>
    </source>
</evidence>
<gene>
    <name evidence="4" type="ORF">P6N53_03715</name>
</gene>
<dbReference type="PANTHER" id="PTHR11124">
    <property type="entry name" value="VACUOLAR SORTING PROTEIN VPS29"/>
    <property type="match status" value="1"/>
</dbReference>
<feature type="domain" description="Calcineurin-like phosphoesterase" evidence="3">
    <location>
        <begin position="2"/>
        <end position="144"/>
    </location>
</feature>
<dbReference type="Proteomes" id="UP001172911">
    <property type="component" value="Unassembled WGS sequence"/>
</dbReference>
<dbReference type="EMBL" id="JARPTC010000004">
    <property type="protein sequence ID" value="MDO7786324.1"/>
    <property type="molecule type" value="Genomic_DNA"/>
</dbReference>
<dbReference type="RefSeq" id="WP_304541383.1">
    <property type="nucleotide sequence ID" value="NZ_JARPTC010000004.1"/>
</dbReference>
<dbReference type="GO" id="GO:0016787">
    <property type="term" value="F:hydrolase activity"/>
    <property type="evidence" value="ECO:0007669"/>
    <property type="project" value="UniProtKB-UniRule"/>
</dbReference>
<sequence length="160" mass="17572">MVVSDTHGRLGPVQYVVEQLSGEVDLIIHAGDHYRDADSLAYLLEIPARGVIGNCDWPGDGPLEDILVVGGHRIFITHGHRYGVKSNTVAILERAKKLQARVAIYGHTHVADLREEEGVIIMNPGSPVQPRGESRASVGLLEINGEEIKAKLYLIDYIYP</sequence>
<dbReference type="InterPro" id="IPR024654">
    <property type="entry name" value="Calcineurin-like_PHP_lpxH"/>
</dbReference>
<reference evidence="4" key="1">
    <citation type="journal article" date="2023" name="J. Hazard. Mater.">
        <title>Anaerobic biodegradation of pyrene and benzo[a]pyrene by a new sulfate-reducing Desulforamulus aquiferis strain DSA.</title>
        <authorList>
            <person name="Zhang Z."/>
            <person name="Sun J."/>
            <person name="Gong X."/>
            <person name="Wang C."/>
            <person name="Wang H."/>
        </authorList>
    </citation>
    <scope>NUCLEOTIDE SEQUENCE</scope>
    <source>
        <strain evidence="4">DSA</strain>
    </source>
</reference>
<keyword evidence="2" id="KW-0479">Metal-binding</keyword>
<dbReference type="NCBIfam" id="TIGR00040">
    <property type="entry name" value="yfcE"/>
    <property type="match status" value="1"/>
</dbReference>
<dbReference type="SUPFAM" id="SSF56300">
    <property type="entry name" value="Metallo-dependent phosphatases"/>
    <property type="match status" value="1"/>
</dbReference>
<comment type="caution">
    <text evidence="4">The sequence shown here is derived from an EMBL/GenBank/DDBJ whole genome shotgun (WGS) entry which is preliminary data.</text>
</comment>
<protein>
    <recommendedName>
        <fullName evidence="2">Phosphoesterase</fullName>
        <ecNumber evidence="2">3.1.4.-</ecNumber>
    </recommendedName>
</protein>
<evidence type="ECO:0000256" key="2">
    <source>
        <dbReference type="RuleBase" id="RU362039"/>
    </source>
</evidence>
<accession>A0AAW7ZAR7</accession>
<dbReference type="GO" id="GO:0046872">
    <property type="term" value="F:metal ion binding"/>
    <property type="evidence" value="ECO:0007669"/>
    <property type="project" value="UniProtKB-KW"/>
</dbReference>
<evidence type="ECO:0000259" key="3">
    <source>
        <dbReference type="Pfam" id="PF12850"/>
    </source>
</evidence>
<dbReference type="AlphaFoldDB" id="A0AAW7ZAR7"/>
<keyword evidence="5" id="KW-1185">Reference proteome</keyword>
<dbReference type="InterPro" id="IPR000979">
    <property type="entry name" value="Phosphodiesterase_MJ0936/Vps29"/>
</dbReference>
<dbReference type="Pfam" id="PF12850">
    <property type="entry name" value="Metallophos_2"/>
    <property type="match status" value="1"/>
</dbReference>
<dbReference type="EC" id="3.1.4.-" evidence="2"/>
<name>A0AAW7ZAR7_9FIRM</name>